<reference evidence="1 2" key="1">
    <citation type="submission" date="2019-02" db="EMBL/GenBank/DDBJ databases">
        <title>Deep-cultivation of Planctomycetes and their phenomic and genomic characterization uncovers novel biology.</title>
        <authorList>
            <person name="Wiegand S."/>
            <person name="Jogler M."/>
            <person name="Boedeker C."/>
            <person name="Pinto D."/>
            <person name="Vollmers J."/>
            <person name="Rivas-Marin E."/>
            <person name="Kohn T."/>
            <person name="Peeters S.H."/>
            <person name="Heuer A."/>
            <person name="Rast P."/>
            <person name="Oberbeckmann S."/>
            <person name="Bunk B."/>
            <person name="Jeske O."/>
            <person name="Meyerdierks A."/>
            <person name="Storesund J.E."/>
            <person name="Kallscheuer N."/>
            <person name="Luecker S."/>
            <person name="Lage O.M."/>
            <person name="Pohl T."/>
            <person name="Merkel B.J."/>
            <person name="Hornburger P."/>
            <person name="Mueller R.-W."/>
            <person name="Bruemmer F."/>
            <person name="Labrenz M."/>
            <person name="Spormann A.M."/>
            <person name="Op den Camp H."/>
            <person name="Overmann J."/>
            <person name="Amann R."/>
            <person name="Jetten M.S.M."/>
            <person name="Mascher T."/>
            <person name="Medema M.H."/>
            <person name="Devos D.P."/>
            <person name="Kaster A.-K."/>
            <person name="Ovreas L."/>
            <person name="Rohde M."/>
            <person name="Galperin M.Y."/>
            <person name="Jogler C."/>
        </authorList>
    </citation>
    <scope>NUCLEOTIDE SEQUENCE [LARGE SCALE GENOMIC DNA]</scope>
    <source>
        <strain evidence="1 2">Pla85_3_4</strain>
    </source>
</reference>
<dbReference type="KEGG" id="lcre:Pla8534_34950"/>
<dbReference type="Proteomes" id="UP000317648">
    <property type="component" value="Chromosome"/>
</dbReference>
<name>A0A518DV20_9BACT</name>
<protein>
    <submittedName>
        <fullName evidence="1">Uncharacterized protein</fullName>
    </submittedName>
</protein>
<gene>
    <name evidence="1" type="ORF">Pla8534_34950</name>
</gene>
<accession>A0A518DV20</accession>
<proteinExistence type="predicted"/>
<dbReference type="EMBL" id="CP036433">
    <property type="protein sequence ID" value="QDU95678.1"/>
    <property type="molecule type" value="Genomic_DNA"/>
</dbReference>
<evidence type="ECO:0000313" key="2">
    <source>
        <dbReference type="Proteomes" id="UP000317648"/>
    </source>
</evidence>
<dbReference type="AlphaFoldDB" id="A0A518DV20"/>
<sequence length="174" mass="19182">MVENLVSQRKISSIVSPNGEWEVEFERQQDRFAHRILWRPGKTAAPWVLASVEGADTDNWPPSPPLQQLSIEEQAGRPIALLVGMAGKSHWSMSVEPTDQGMLFDVACRQGVETGKLGSSYLLTPPSTADERPPLCTAADDPACTIHTVENRLVITPPDAGKLARWKYLLQAPR</sequence>
<keyword evidence="2" id="KW-1185">Reference proteome</keyword>
<evidence type="ECO:0000313" key="1">
    <source>
        <dbReference type="EMBL" id="QDU95678.1"/>
    </source>
</evidence>
<organism evidence="1 2">
    <name type="scientific">Lignipirellula cremea</name>
    <dbReference type="NCBI Taxonomy" id="2528010"/>
    <lineage>
        <taxon>Bacteria</taxon>
        <taxon>Pseudomonadati</taxon>
        <taxon>Planctomycetota</taxon>
        <taxon>Planctomycetia</taxon>
        <taxon>Pirellulales</taxon>
        <taxon>Pirellulaceae</taxon>
        <taxon>Lignipirellula</taxon>
    </lineage>
</organism>